<keyword evidence="3" id="KW-1185">Reference proteome</keyword>
<protein>
    <submittedName>
        <fullName evidence="2">MOSC domain-containing protein</fullName>
    </submittedName>
</protein>
<gene>
    <name evidence="2" type="ORF">SAMN06265380_11955</name>
</gene>
<dbReference type="GO" id="GO:0030170">
    <property type="term" value="F:pyridoxal phosphate binding"/>
    <property type="evidence" value="ECO:0007669"/>
    <property type="project" value="InterPro"/>
</dbReference>
<proteinExistence type="predicted"/>
<sequence>MPVLCETEFTGEVVWLGHVPAGETLRANAVDSLDLGFSGDQGARHEGVNRTSCVRVKNLYPVGTEIRNVRQLSILSAEELDSIAQEMGLGKLDPSHLGVSIVLRGIPDFTHIPPSSRLQVENGVTLTIDMENRPCILPGREIEADLPGYGAAFKPAAQGRRGVTAWVERPGELNLGDELTLFVPDQRAWTP</sequence>
<name>A0A521FBU4_9RHOB</name>
<dbReference type="AlphaFoldDB" id="A0A521FBU4"/>
<dbReference type="InterPro" id="IPR052716">
    <property type="entry name" value="MOSC_domain"/>
</dbReference>
<dbReference type="OrthoDB" id="9808413at2"/>
<reference evidence="2 3" key="1">
    <citation type="submission" date="2017-05" db="EMBL/GenBank/DDBJ databases">
        <authorList>
            <person name="Varghese N."/>
            <person name="Submissions S."/>
        </authorList>
    </citation>
    <scope>NUCLEOTIDE SEQUENCE [LARGE SCALE GENOMIC DNA]</scope>
    <source>
        <strain evidence="2 3">DSM 28009</strain>
    </source>
</reference>
<organism evidence="2 3">
    <name type="scientific">Ruegeria faecimaris</name>
    <dbReference type="NCBI Taxonomy" id="686389"/>
    <lineage>
        <taxon>Bacteria</taxon>
        <taxon>Pseudomonadati</taxon>
        <taxon>Pseudomonadota</taxon>
        <taxon>Alphaproteobacteria</taxon>
        <taxon>Rhodobacterales</taxon>
        <taxon>Roseobacteraceae</taxon>
        <taxon>Ruegeria</taxon>
    </lineage>
</organism>
<dbReference type="Proteomes" id="UP000319555">
    <property type="component" value="Unassembled WGS sequence"/>
</dbReference>
<dbReference type="Pfam" id="PF03473">
    <property type="entry name" value="MOSC"/>
    <property type="match status" value="1"/>
</dbReference>
<evidence type="ECO:0000259" key="1">
    <source>
        <dbReference type="PROSITE" id="PS51340"/>
    </source>
</evidence>
<dbReference type="EMBL" id="FXTE01000019">
    <property type="protein sequence ID" value="SMO93606.1"/>
    <property type="molecule type" value="Genomic_DNA"/>
</dbReference>
<dbReference type="PANTHER" id="PTHR36930:SF1">
    <property type="entry name" value="MOSC DOMAIN-CONTAINING PROTEIN"/>
    <property type="match status" value="1"/>
</dbReference>
<dbReference type="GO" id="GO:0030151">
    <property type="term" value="F:molybdenum ion binding"/>
    <property type="evidence" value="ECO:0007669"/>
    <property type="project" value="InterPro"/>
</dbReference>
<dbReference type="PROSITE" id="PS51340">
    <property type="entry name" value="MOSC"/>
    <property type="match status" value="1"/>
</dbReference>
<dbReference type="InterPro" id="IPR005302">
    <property type="entry name" value="MoCF_Sase_C"/>
</dbReference>
<dbReference type="SUPFAM" id="SSF50800">
    <property type="entry name" value="PK beta-barrel domain-like"/>
    <property type="match status" value="1"/>
</dbReference>
<dbReference type="RefSeq" id="WP_142640199.1">
    <property type="nucleotide sequence ID" value="NZ_FXTE01000019.1"/>
</dbReference>
<evidence type="ECO:0000313" key="2">
    <source>
        <dbReference type="EMBL" id="SMO93606.1"/>
    </source>
</evidence>
<feature type="domain" description="MOSC" evidence="1">
    <location>
        <begin position="22"/>
        <end position="182"/>
    </location>
</feature>
<dbReference type="PANTHER" id="PTHR36930">
    <property type="entry name" value="METAL-SULFUR CLUSTER BIOSYNTHESIS PROTEINS YUAD-RELATED"/>
    <property type="match status" value="1"/>
</dbReference>
<evidence type="ECO:0000313" key="3">
    <source>
        <dbReference type="Proteomes" id="UP000319555"/>
    </source>
</evidence>
<accession>A0A521FBU4</accession>
<dbReference type="GO" id="GO:0003824">
    <property type="term" value="F:catalytic activity"/>
    <property type="evidence" value="ECO:0007669"/>
    <property type="project" value="InterPro"/>
</dbReference>
<dbReference type="InterPro" id="IPR011037">
    <property type="entry name" value="Pyrv_Knase-like_insert_dom_sf"/>
</dbReference>
<dbReference type="Gene3D" id="2.40.33.20">
    <property type="entry name" value="PK beta-barrel domain-like"/>
    <property type="match status" value="1"/>
</dbReference>